<keyword evidence="3" id="KW-0564">Palmitate</keyword>
<proteinExistence type="predicted"/>
<organism evidence="7 8">
    <name type="scientific">Dyella telluris</name>
    <dbReference type="NCBI Taxonomy" id="2763498"/>
    <lineage>
        <taxon>Bacteria</taxon>
        <taxon>Pseudomonadati</taxon>
        <taxon>Pseudomonadota</taxon>
        <taxon>Gammaproteobacteria</taxon>
        <taxon>Lysobacterales</taxon>
        <taxon>Rhodanobacteraceae</taxon>
        <taxon>Dyella</taxon>
    </lineage>
</organism>
<evidence type="ECO:0000313" key="8">
    <source>
        <dbReference type="Proteomes" id="UP000515873"/>
    </source>
</evidence>
<evidence type="ECO:0000256" key="5">
    <source>
        <dbReference type="SAM" id="SignalP"/>
    </source>
</evidence>
<dbReference type="Proteomes" id="UP000515873">
    <property type="component" value="Chromosome"/>
</dbReference>
<dbReference type="SUPFAM" id="SSF141488">
    <property type="entry name" value="YdhA-like"/>
    <property type="match status" value="1"/>
</dbReference>
<dbReference type="Pfam" id="PF09864">
    <property type="entry name" value="MliC"/>
    <property type="match status" value="1"/>
</dbReference>
<feature type="signal peptide" evidence="5">
    <location>
        <begin position="1"/>
        <end position="18"/>
    </location>
</feature>
<gene>
    <name evidence="7" type="ORF">H8F01_11570</name>
</gene>
<evidence type="ECO:0000256" key="2">
    <source>
        <dbReference type="ARBA" id="ARBA00023136"/>
    </source>
</evidence>
<dbReference type="KEGG" id="dtl:H8F01_11570"/>
<dbReference type="InterPro" id="IPR036328">
    <property type="entry name" value="MliC_sf"/>
</dbReference>
<feature type="domain" description="C-type lysozyme inhibitor" evidence="6">
    <location>
        <begin position="36"/>
        <end position="102"/>
    </location>
</feature>
<keyword evidence="2" id="KW-0472">Membrane</keyword>
<evidence type="ECO:0000313" key="7">
    <source>
        <dbReference type="EMBL" id="QNK03792.1"/>
    </source>
</evidence>
<feature type="chain" id="PRO_5028910410" evidence="5">
    <location>
        <begin position="19"/>
        <end position="118"/>
    </location>
</feature>
<evidence type="ECO:0000259" key="6">
    <source>
        <dbReference type="Pfam" id="PF09864"/>
    </source>
</evidence>
<dbReference type="Gene3D" id="2.40.128.200">
    <property type="match status" value="1"/>
</dbReference>
<dbReference type="AlphaFoldDB" id="A0A7G8QAI4"/>
<keyword evidence="4" id="KW-0449">Lipoprotein</keyword>
<accession>A0A7G8QAI4</accession>
<evidence type="ECO:0000256" key="1">
    <source>
        <dbReference type="ARBA" id="ARBA00022729"/>
    </source>
</evidence>
<keyword evidence="1 5" id="KW-0732">Signal</keyword>
<evidence type="ECO:0000256" key="4">
    <source>
        <dbReference type="ARBA" id="ARBA00023288"/>
    </source>
</evidence>
<name>A0A7G8QAI4_9GAMM</name>
<sequence>MHAALATSMMLMGPLATAGTNALPPIPVDNTLVRNYQCQDGKSLQVAYYNQHEGQSFARLTVKGKAMLFVDTIAASGVKYVAGPYTWWTKGEQGDLYDMTAGPDAPPIFAACTVTPAK</sequence>
<evidence type="ECO:0000256" key="3">
    <source>
        <dbReference type="ARBA" id="ARBA00023139"/>
    </source>
</evidence>
<dbReference type="EMBL" id="CP060412">
    <property type="protein sequence ID" value="QNK03792.1"/>
    <property type="molecule type" value="Genomic_DNA"/>
</dbReference>
<protein>
    <submittedName>
        <fullName evidence="7">MliC family protein</fullName>
    </submittedName>
</protein>
<reference evidence="7 8" key="1">
    <citation type="submission" date="2020-08" db="EMBL/GenBank/DDBJ databases">
        <title>Dyella sp. G9 isolated from forest soil.</title>
        <authorList>
            <person name="Fu J."/>
            <person name="Qiu L."/>
        </authorList>
    </citation>
    <scope>NUCLEOTIDE SEQUENCE [LARGE SCALE GENOMIC DNA]</scope>
    <source>
        <strain evidence="7 8">G9</strain>
    </source>
</reference>
<dbReference type="InterPro" id="IPR018660">
    <property type="entry name" value="MliC"/>
</dbReference>
<keyword evidence="8" id="KW-1185">Reference proteome</keyword>